<protein>
    <submittedName>
        <fullName evidence="2">Uncharacterized protein</fullName>
    </submittedName>
</protein>
<name>A0A7S0CV87_MICPS</name>
<gene>
    <name evidence="2" type="ORF">MSP1401_LOCUS2437</name>
</gene>
<proteinExistence type="predicted"/>
<dbReference type="EMBL" id="HBEN01002987">
    <property type="protein sequence ID" value="CAD8433243.1"/>
    <property type="molecule type" value="Transcribed_RNA"/>
</dbReference>
<reference evidence="2" key="1">
    <citation type="submission" date="2021-01" db="EMBL/GenBank/DDBJ databases">
        <authorList>
            <person name="Corre E."/>
            <person name="Pelletier E."/>
            <person name="Niang G."/>
            <person name="Scheremetjew M."/>
            <person name="Finn R."/>
            <person name="Kale V."/>
            <person name="Holt S."/>
            <person name="Cochrane G."/>
            <person name="Meng A."/>
            <person name="Brown T."/>
            <person name="Cohen L."/>
        </authorList>
    </citation>
    <scope>NUCLEOTIDE SEQUENCE</scope>
    <source>
        <strain evidence="2">CCAC1681</strain>
    </source>
</reference>
<feature type="region of interest" description="Disordered" evidence="1">
    <location>
        <begin position="76"/>
        <end position="100"/>
    </location>
</feature>
<accession>A0A7S0CV87</accession>
<evidence type="ECO:0000313" key="2">
    <source>
        <dbReference type="EMBL" id="CAD8433243.1"/>
    </source>
</evidence>
<organism evidence="2">
    <name type="scientific">Micromonas pusilla</name>
    <name type="common">Picoplanktonic green alga</name>
    <name type="synonym">Chromulina pusilla</name>
    <dbReference type="NCBI Taxonomy" id="38833"/>
    <lineage>
        <taxon>Eukaryota</taxon>
        <taxon>Viridiplantae</taxon>
        <taxon>Chlorophyta</taxon>
        <taxon>Mamiellophyceae</taxon>
        <taxon>Mamiellales</taxon>
        <taxon>Mamiellaceae</taxon>
        <taxon>Micromonas</taxon>
    </lineage>
</organism>
<sequence length="100" mass="10546">MTHDTEEKYEKRMKSYHIVSRHAATPSFGGRQDSHATSIPSSLLEAAPPIFLSASAMAIPPFIAIPRLAAAAAAAEAPGKKKGKKKGVVLSLTSGGGRRY</sequence>
<evidence type="ECO:0000256" key="1">
    <source>
        <dbReference type="SAM" id="MobiDB-lite"/>
    </source>
</evidence>
<dbReference type="AlphaFoldDB" id="A0A7S0CV87"/>